<name>A0A5C4T8L2_9BACL</name>
<dbReference type="InterPro" id="IPR000182">
    <property type="entry name" value="GNAT_dom"/>
</dbReference>
<protein>
    <submittedName>
        <fullName evidence="2">GNAT family N-acetyltransferase</fullName>
    </submittedName>
</protein>
<evidence type="ECO:0000313" key="2">
    <source>
        <dbReference type="EMBL" id="TNJ65215.1"/>
    </source>
</evidence>
<sequence>MDIRLLTGGDMKEAIGLVDQTFRNDDRPSLAASSPKVFSGSLGQAIGGYVDERLVSFAGLVPAVVRVGEAHLQVYSYGAVCTHPDFRGRGYASLILDYAKRHVDKAGASLLLVSGIRSLYTDAGCHRFGAFRKHTLSADRSETLASGLSPAVRCRAADAADWFRLRQLSASRSVYYEQSVWDLADLHAAAAVTSMQRMEQTTLIAERDGEAVAFCVLALKRAGIDYADRNSYVLEWAGGAEDVCAILLHALKDGLADKLDITVGWHEEEMEQSLAGGGTAVEEGNSGTVHIVNPARLFEQLRPYWDRAAGIGGEVPTVRVHDDGACSVAIGGRVSGTLDPARLTELLFDKEPEGPALESEWLAAAAPFLPVPFPYTKGLNYV</sequence>
<gene>
    <name evidence="2" type="ORF">FE784_16595</name>
</gene>
<reference evidence="2 3" key="1">
    <citation type="submission" date="2019-05" db="EMBL/GenBank/DDBJ databases">
        <title>We sequenced the genome of Paenibacillus hemerocallicola KCTC 33185 for further insight into its adaptation and study the phylogeny of Paenibacillus.</title>
        <authorList>
            <person name="Narsing Rao M.P."/>
        </authorList>
    </citation>
    <scope>NUCLEOTIDE SEQUENCE [LARGE SCALE GENOMIC DNA]</scope>
    <source>
        <strain evidence="2 3">KCTC 33185</strain>
    </source>
</reference>
<dbReference type="CDD" id="cd04301">
    <property type="entry name" value="NAT_SF"/>
    <property type="match status" value="1"/>
</dbReference>
<dbReference type="Pfam" id="PF13527">
    <property type="entry name" value="Acetyltransf_9"/>
    <property type="match status" value="1"/>
</dbReference>
<dbReference type="Gene3D" id="3.40.630.30">
    <property type="match status" value="1"/>
</dbReference>
<accession>A0A5C4T8L2</accession>
<dbReference type="PROSITE" id="PS51186">
    <property type="entry name" value="GNAT"/>
    <property type="match status" value="1"/>
</dbReference>
<dbReference type="OrthoDB" id="5291446at2"/>
<keyword evidence="3" id="KW-1185">Reference proteome</keyword>
<comment type="caution">
    <text evidence="2">The sequence shown here is derived from an EMBL/GenBank/DDBJ whole genome shotgun (WGS) entry which is preliminary data.</text>
</comment>
<dbReference type="RefSeq" id="WP_139603339.1">
    <property type="nucleotide sequence ID" value="NZ_VDCQ01000021.1"/>
</dbReference>
<dbReference type="SUPFAM" id="SSF55729">
    <property type="entry name" value="Acyl-CoA N-acyltransferases (Nat)"/>
    <property type="match status" value="1"/>
</dbReference>
<evidence type="ECO:0000313" key="3">
    <source>
        <dbReference type="Proteomes" id="UP000307943"/>
    </source>
</evidence>
<dbReference type="GO" id="GO:0016747">
    <property type="term" value="F:acyltransferase activity, transferring groups other than amino-acyl groups"/>
    <property type="evidence" value="ECO:0007669"/>
    <property type="project" value="InterPro"/>
</dbReference>
<dbReference type="InterPro" id="IPR016181">
    <property type="entry name" value="Acyl_CoA_acyltransferase"/>
</dbReference>
<proteinExistence type="predicted"/>
<dbReference type="Proteomes" id="UP000307943">
    <property type="component" value="Unassembled WGS sequence"/>
</dbReference>
<keyword evidence="2" id="KW-0808">Transferase</keyword>
<evidence type="ECO:0000259" key="1">
    <source>
        <dbReference type="PROSITE" id="PS51186"/>
    </source>
</evidence>
<feature type="domain" description="N-acetyltransferase" evidence="1">
    <location>
        <begin position="1"/>
        <end position="146"/>
    </location>
</feature>
<dbReference type="EMBL" id="VDCQ01000021">
    <property type="protein sequence ID" value="TNJ65215.1"/>
    <property type="molecule type" value="Genomic_DNA"/>
</dbReference>
<organism evidence="2 3">
    <name type="scientific">Paenibacillus hemerocallicola</name>
    <dbReference type="NCBI Taxonomy" id="1172614"/>
    <lineage>
        <taxon>Bacteria</taxon>
        <taxon>Bacillati</taxon>
        <taxon>Bacillota</taxon>
        <taxon>Bacilli</taxon>
        <taxon>Bacillales</taxon>
        <taxon>Paenibacillaceae</taxon>
        <taxon>Paenibacillus</taxon>
    </lineage>
</organism>
<dbReference type="AlphaFoldDB" id="A0A5C4T8L2"/>